<dbReference type="SUPFAM" id="SSF56935">
    <property type="entry name" value="Porins"/>
    <property type="match status" value="1"/>
</dbReference>
<keyword evidence="14" id="KW-1185">Reference proteome</keyword>
<accession>A0A2N8K9L3</accession>
<keyword evidence="10" id="KW-0998">Cell outer membrane</keyword>
<dbReference type="GO" id="GO:0046930">
    <property type="term" value="C:pore complex"/>
    <property type="evidence" value="ECO:0007669"/>
    <property type="project" value="UniProtKB-KW"/>
</dbReference>
<name>A0A2N8K9L3_9BURK</name>
<protein>
    <submittedName>
        <fullName evidence="13">Porin</fullName>
    </submittedName>
</protein>
<dbReference type="GO" id="GO:0009279">
    <property type="term" value="C:cell outer membrane"/>
    <property type="evidence" value="ECO:0007669"/>
    <property type="project" value="UniProtKB-SubCell"/>
</dbReference>
<comment type="subunit">
    <text evidence="2">Homotrimer.</text>
</comment>
<feature type="signal peptide" evidence="11">
    <location>
        <begin position="1"/>
        <end position="22"/>
    </location>
</feature>
<organism evidence="13 14">
    <name type="scientific">Achromobacter pulmonis</name>
    <dbReference type="NCBI Taxonomy" id="1389932"/>
    <lineage>
        <taxon>Bacteria</taxon>
        <taxon>Pseudomonadati</taxon>
        <taxon>Pseudomonadota</taxon>
        <taxon>Betaproteobacteria</taxon>
        <taxon>Burkholderiales</taxon>
        <taxon>Alcaligenaceae</taxon>
        <taxon>Achromobacter</taxon>
    </lineage>
</organism>
<feature type="non-terminal residue" evidence="13">
    <location>
        <position position="109"/>
    </location>
</feature>
<dbReference type="Proteomes" id="UP000235994">
    <property type="component" value="Unassembled WGS sequence"/>
</dbReference>
<keyword evidence="9" id="KW-0472">Membrane</keyword>
<dbReference type="InterPro" id="IPR033900">
    <property type="entry name" value="Gram_neg_porin_domain"/>
</dbReference>
<evidence type="ECO:0000256" key="11">
    <source>
        <dbReference type="SAM" id="SignalP"/>
    </source>
</evidence>
<keyword evidence="5" id="KW-0812">Transmembrane</keyword>
<keyword evidence="4" id="KW-1134">Transmembrane beta strand</keyword>
<evidence type="ECO:0000256" key="9">
    <source>
        <dbReference type="ARBA" id="ARBA00023136"/>
    </source>
</evidence>
<evidence type="ECO:0000256" key="7">
    <source>
        <dbReference type="ARBA" id="ARBA00023065"/>
    </source>
</evidence>
<evidence type="ECO:0000256" key="4">
    <source>
        <dbReference type="ARBA" id="ARBA00022452"/>
    </source>
</evidence>
<sequence length="109" mass="11359">MKLTRTLLAGAILAGMAGAAHAETSVTLYGVVDLGLTYQRGKVGTTDSNRGLYGGDYRSRIGMSDGIQNNGSRWGLRGVEDLGDGLSAVFTLESGFTANNGNRSQGGRM</sequence>
<evidence type="ECO:0000256" key="2">
    <source>
        <dbReference type="ARBA" id="ARBA00011233"/>
    </source>
</evidence>
<dbReference type="PANTHER" id="PTHR34501">
    <property type="entry name" value="PROTEIN YDDL-RELATED"/>
    <property type="match status" value="1"/>
</dbReference>
<keyword evidence="7" id="KW-0406">Ion transport</keyword>
<dbReference type="GO" id="GO:0006811">
    <property type="term" value="P:monoatomic ion transport"/>
    <property type="evidence" value="ECO:0007669"/>
    <property type="project" value="UniProtKB-KW"/>
</dbReference>
<comment type="subcellular location">
    <subcellularLocation>
        <location evidence="1">Cell outer membrane</location>
        <topology evidence="1">Multi-pass membrane protein</topology>
    </subcellularLocation>
</comment>
<evidence type="ECO:0000256" key="10">
    <source>
        <dbReference type="ARBA" id="ARBA00023237"/>
    </source>
</evidence>
<dbReference type="GO" id="GO:0015288">
    <property type="term" value="F:porin activity"/>
    <property type="evidence" value="ECO:0007669"/>
    <property type="project" value="UniProtKB-KW"/>
</dbReference>
<dbReference type="EMBL" id="POQS01000011">
    <property type="protein sequence ID" value="PND30150.1"/>
    <property type="molecule type" value="Genomic_DNA"/>
</dbReference>
<keyword evidence="8" id="KW-0626">Porin</keyword>
<gene>
    <name evidence="13" type="ORF">C1I89_31035</name>
</gene>
<evidence type="ECO:0000256" key="5">
    <source>
        <dbReference type="ARBA" id="ARBA00022692"/>
    </source>
</evidence>
<keyword evidence="3" id="KW-0813">Transport</keyword>
<evidence type="ECO:0000256" key="3">
    <source>
        <dbReference type="ARBA" id="ARBA00022448"/>
    </source>
</evidence>
<dbReference type="RefSeq" id="WP_102776100.1">
    <property type="nucleotide sequence ID" value="NZ_POQS01000011.1"/>
</dbReference>
<evidence type="ECO:0000313" key="14">
    <source>
        <dbReference type="Proteomes" id="UP000235994"/>
    </source>
</evidence>
<dbReference type="Gene3D" id="2.40.160.10">
    <property type="entry name" value="Porin"/>
    <property type="match status" value="1"/>
</dbReference>
<keyword evidence="6 11" id="KW-0732">Signal</keyword>
<evidence type="ECO:0000313" key="13">
    <source>
        <dbReference type="EMBL" id="PND30150.1"/>
    </source>
</evidence>
<proteinExistence type="predicted"/>
<dbReference type="InterPro" id="IPR023614">
    <property type="entry name" value="Porin_dom_sf"/>
</dbReference>
<evidence type="ECO:0000256" key="8">
    <source>
        <dbReference type="ARBA" id="ARBA00023114"/>
    </source>
</evidence>
<dbReference type="AlphaFoldDB" id="A0A2N8K9L3"/>
<dbReference type="PANTHER" id="PTHR34501:SF9">
    <property type="entry name" value="MAJOR OUTER MEMBRANE PROTEIN P.IA"/>
    <property type="match status" value="1"/>
</dbReference>
<comment type="caution">
    <text evidence="13">The sequence shown here is derived from an EMBL/GenBank/DDBJ whole genome shotgun (WGS) entry which is preliminary data.</text>
</comment>
<dbReference type="Pfam" id="PF13609">
    <property type="entry name" value="Porin_4"/>
    <property type="match status" value="1"/>
</dbReference>
<evidence type="ECO:0000259" key="12">
    <source>
        <dbReference type="Pfam" id="PF13609"/>
    </source>
</evidence>
<reference evidence="13 14" key="1">
    <citation type="submission" date="2018-01" db="EMBL/GenBank/DDBJ databases">
        <title>The draft genome of an aniline degradation strain ANB-1.</title>
        <authorList>
            <person name="Zhang L."/>
            <person name="Jiang J."/>
        </authorList>
    </citation>
    <scope>NUCLEOTIDE SEQUENCE [LARGE SCALE GENOMIC DNA]</scope>
    <source>
        <strain evidence="13 14">ANB-1</strain>
    </source>
</reference>
<dbReference type="CDD" id="cd00342">
    <property type="entry name" value="gram_neg_porins"/>
    <property type="match status" value="1"/>
</dbReference>
<evidence type="ECO:0000256" key="1">
    <source>
        <dbReference type="ARBA" id="ARBA00004571"/>
    </source>
</evidence>
<feature type="chain" id="PRO_5014860479" evidence="11">
    <location>
        <begin position="23"/>
        <end position="109"/>
    </location>
</feature>
<evidence type="ECO:0000256" key="6">
    <source>
        <dbReference type="ARBA" id="ARBA00022729"/>
    </source>
</evidence>
<feature type="domain" description="Porin" evidence="12">
    <location>
        <begin position="10"/>
        <end position="101"/>
    </location>
</feature>
<dbReference type="InterPro" id="IPR050298">
    <property type="entry name" value="Gram-neg_bact_OMP"/>
</dbReference>